<proteinExistence type="predicted"/>
<sequence length="246" mass="27474">MLGSFTTFLTKADDVYTLNMSLQGTPSIPYSDYFALHVPYVSYAGGPSLQATHKPGPSTINLIQSMEITGQVNEITPLLDRVKIAIDKLPPILPEMAYTPVLINEASVSDAYTTNVLVPVWRFLNTYLKSLFDNIYAETGVRFHVNIRAQPKVEGDSTRCDHHLVLEVKKHQDEVDKDDDPDAFKIVDYVAAKDFRQRLRERVAWNQANPGASSEELEGAPAYPALALAIVEEKPTSSHRRQTQLT</sequence>
<evidence type="ECO:0000313" key="1">
    <source>
        <dbReference type="EMBL" id="KAJ7619386.1"/>
    </source>
</evidence>
<gene>
    <name evidence="1" type="ORF">FB45DRAFT_930628</name>
</gene>
<name>A0AAD7BFJ3_9AGAR</name>
<comment type="caution">
    <text evidence="1">The sequence shown here is derived from an EMBL/GenBank/DDBJ whole genome shotgun (WGS) entry which is preliminary data.</text>
</comment>
<organism evidence="1 2">
    <name type="scientific">Roridomyces roridus</name>
    <dbReference type="NCBI Taxonomy" id="1738132"/>
    <lineage>
        <taxon>Eukaryota</taxon>
        <taxon>Fungi</taxon>
        <taxon>Dikarya</taxon>
        <taxon>Basidiomycota</taxon>
        <taxon>Agaricomycotina</taxon>
        <taxon>Agaricomycetes</taxon>
        <taxon>Agaricomycetidae</taxon>
        <taxon>Agaricales</taxon>
        <taxon>Marasmiineae</taxon>
        <taxon>Mycenaceae</taxon>
        <taxon>Roridomyces</taxon>
    </lineage>
</organism>
<dbReference type="AlphaFoldDB" id="A0AAD7BFJ3"/>
<protein>
    <submittedName>
        <fullName evidence="1">Uncharacterized protein</fullName>
    </submittedName>
</protein>
<accession>A0AAD7BFJ3</accession>
<evidence type="ECO:0000313" key="2">
    <source>
        <dbReference type="Proteomes" id="UP001221142"/>
    </source>
</evidence>
<dbReference type="EMBL" id="JARKIF010000018">
    <property type="protein sequence ID" value="KAJ7619386.1"/>
    <property type="molecule type" value="Genomic_DNA"/>
</dbReference>
<reference evidence="1" key="1">
    <citation type="submission" date="2023-03" db="EMBL/GenBank/DDBJ databases">
        <title>Massive genome expansion in bonnet fungi (Mycena s.s.) driven by repeated elements and novel gene families across ecological guilds.</title>
        <authorList>
            <consortium name="Lawrence Berkeley National Laboratory"/>
            <person name="Harder C.B."/>
            <person name="Miyauchi S."/>
            <person name="Viragh M."/>
            <person name="Kuo A."/>
            <person name="Thoen E."/>
            <person name="Andreopoulos B."/>
            <person name="Lu D."/>
            <person name="Skrede I."/>
            <person name="Drula E."/>
            <person name="Henrissat B."/>
            <person name="Morin E."/>
            <person name="Kohler A."/>
            <person name="Barry K."/>
            <person name="LaButti K."/>
            <person name="Morin E."/>
            <person name="Salamov A."/>
            <person name="Lipzen A."/>
            <person name="Mereny Z."/>
            <person name="Hegedus B."/>
            <person name="Baldrian P."/>
            <person name="Stursova M."/>
            <person name="Weitz H."/>
            <person name="Taylor A."/>
            <person name="Grigoriev I.V."/>
            <person name="Nagy L.G."/>
            <person name="Martin F."/>
            <person name="Kauserud H."/>
        </authorList>
    </citation>
    <scope>NUCLEOTIDE SEQUENCE</scope>
    <source>
        <strain evidence="1">9284</strain>
    </source>
</reference>
<keyword evidence="2" id="KW-1185">Reference proteome</keyword>
<dbReference type="Proteomes" id="UP001221142">
    <property type="component" value="Unassembled WGS sequence"/>
</dbReference>